<dbReference type="Proteomes" id="UP001243375">
    <property type="component" value="Unassembled WGS sequence"/>
</dbReference>
<comment type="caution">
    <text evidence="1">The sequence shown here is derived from an EMBL/GenBank/DDBJ whole genome shotgun (WGS) entry which is preliminary data.</text>
</comment>
<sequence>MYRTIAFPLRVSVAAAVAACPSFLPVCYITGVSRIMFGSTVVRTDQLSKHPWGFHGSLFATDDMAHLLKFLLKCDLERLIVEPGETRRWYETWKGMATYLQEGSFEPTSETLDLIRHLSHQQEILAQSMINIEHFAEEKMDQMAETLSVIKLETEGSVPRMRKRDDRDNDGETPTSSSETKQISEPPEEPDEHLRDWYVSHLSYPFPDKPSKQALATPINYTKQQLNTWFTNMRRRSGYTEHLRTFAGGNKRRFEEMIIAVLDGEVGEGGRELVEAVEDMRKYVAKKPRGKVGEWLMNLMEGEEKVDHNPRKKRRVVKDTSDDLKPSTSEQPLVPEPTSAPTAEAPTTPIAKSKIRANKAATPKTIKTYTFSIGASDSPTPSSNTKRRPLGSPFRTSPLRTVSTNSTSSLETVDSGLRSVSGVSAANSMSSNISSDLNFSFPTYNVNTPQLHVPLREIPTVILTPPAPTVDLPPVMHQQQYHHQPQQQQQQQQTLYTFGMQENSQFTFNPNLPHTVRLAPSYHPTMPYNPSYQQEMFYPSSLSGVVASGIHNFQQQQQQEYIPYQGSAELRFSDGFGTTMTMKRSIGEVGGLLVDERAWKVPRFEEV</sequence>
<organism evidence="1 2">
    <name type="scientific">Naganishia vaughanmartiniae</name>
    <dbReference type="NCBI Taxonomy" id="1424756"/>
    <lineage>
        <taxon>Eukaryota</taxon>
        <taxon>Fungi</taxon>
        <taxon>Dikarya</taxon>
        <taxon>Basidiomycota</taxon>
        <taxon>Agaricomycotina</taxon>
        <taxon>Tremellomycetes</taxon>
        <taxon>Filobasidiales</taxon>
        <taxon>Filobasidiaceae</taxon>
        <taxon>Naganishia</taxon>
    </lineage>
</organism>
<evidence type="ECO:0000313" key="1">
    <source>
        <dbReference type="EMBL" id="KAJ9122241.1"/>
    </source>
</evidence>
<dbReference type="EMBL" id="JASBWU010000004">
    <property type="protein sequence ID" value="KAJ9122241.1"/>
    <property type="molecule type" value="Genomic_DNA"/>
</dbReference>
<accession>A0ACC2XF34</accession>
<keyword evidence="2" id="KW-1185">Reference proteome</keyword>
<proteinExistence type="predicted"/>
<name>A0ACC2XF34_9TREE</name>
<evidence type="ECO:0000313" key="2">
    <source>
        <dbReference type="Proteomes" id="UP001243375"/>
    </source>
</evidence>
<reference evidence="1" key="1">
    <citation type="submission" date="2023-04" db="EMBL/GenBank/DDBJ databases">
        <title>Draft Genome sequencing of Naganishia species isolated from polar environments using Oxford Nanopore Technology.</title>
        <authorList>
            <person name="Leo P."/>
            <person name="Venkateswaran K."/>
        </authorList>
    </citation>
    <scope>NUCLEOTIDE SEQUENCE</scope>
    <source>
        <strain evidence="1">MNA-CCFEE 5425</strain>
    </source>
</reference>
<protein>
    <submittedName>
        <fullName evidence="1">Uncharacterized protein</fullName>
    </submittedName>
</protein>
<gene>
    <name evidence="1" type="ORF">QFC22_001661</name>
</gene>